<keyword evidence="4 10" id="KW-0732">Signal</keyword>
<keyword evidence="7 8" id="KW-0326">Glycosidase</keyword>
<comment type="catalytic activity">
    <reaction evidence="1 8">
        <text>Random hydrolysis of (1-&gt;6)-alpha-D-mannosidic linkages in unbranched (1-&gt;6)-mannans.</text>
        <dbReference type="EC" id="3.2.1.101"/>
    </reaction>
</comment>
<dbReference type="InterPro" id="IPR005198">
    <property type="entry name" value="Glyco_hydro_76"/>
</dbReference>
<dbReference type="GO" id="GO:0016052">
    <property type="term" value="P:carbohydrate catabolic process"/>
    <property type="evidence" value="ECO:0007669"/>
    <property type="project" value="InterPro"/>
</dbReference>
<proteinExistence type="inferred from homology"/>
<dbReference type="Proteomes" id="UP000318582">
    <property type="component" value="Unassembled WGS sequence"/>
</dbReference>
<keyword evidence="6" id="KW-0325">Glycoprotein</keyword>
<evidence type="ECO:0000313" key="12">
    <source>
        <dbReference type="Proteomes" id="UP000318582"/>
    </source>
</evidence>
<dbReference type="EMBL" id="QEAQ01000052">
    <property type="protein sequence ID" value="TPX57452.1"/>
    <property type="molecule type" value="Genomic_DNA"/>
</dbReference>
<dbReference type="GO" id="GO:0008496">
    <property type="term" value="F:mannan endo-1,6-alpha-mannosidase activity"/>
    <property type="evidence" value="ECO:0007669"/>
    <property type="project" value="UniProtKB-UniRule"/>
</dbReference>
<dbReference type="AlphaFoldDB" id="A0A507E143"/>
<dbReference type="PIRSF" id="PIRSF016302">
    <property type="entry name" value="Man_a_manosd"/>
    <property type="match status" value="1"/>
</dbReference>
<evidence type="ECO:0000256" key="10">
    <source>
        <dbReference type="SAM" id="SignalP"/>
    </source>
</evidence>
<dbReference type="InterPro" id="IPR014480">
    <property type="entry name" value="Mannan-1_6-alpha_mannosidase"/>
</dbReference>
<sequence>MLFRKALSGVLIASALGSSSAATLDPNDKAALGAAAHQATANLVGLYNAEEKAGLTAEGSFDQSKFSWFASGIVWGQVLSNSLVFGDKSQDATASKAIGVATFGIGDLLGGPMRSFSEKYRGKWNDDLGWWAFAMMTAVDAYGKDAQIAGGAKFLDAATLTFNQMHEQYDMTCGGGIYWSRNREAEKDADYKSTISNTQFVQLGARLAVATGNQTFLDLASQTYNWLKTSGLVTADWKVVDGVHTTTCGVVNPRAWGYNAGVMLGAAAYMYKATQQQSYLDDAKNILNVAVASFTQNNVVYEPGCPYGQCGRETPMGKPQLIKGMAQLYTVSNDPAVKAQIQTVIDTTLASAVKNCDADWWCSSEWTGTMAPTKEAYDQAGTAELLVAAAMVHGATPPAGTTAGGLGSAAPTSSGPAGSSGSSGSTAASPKVNSASASNAGILGTFIGALMGGLVGW</sequence>
<dbReference type="InterPro" id="IPR008928">
    <property type="entry name" value="6-hairpin_glycosidase_sf"/>
</dbReference>
<dbReference type="GO" id="GO:0009272">
    <property type="term" value="P:fungal-type cell wall biogenesis"/>
    <property type="evidence" value="ECO:0007669"/>
    <property type="project" value="TreeGrafter"/>
</dbReference>
<evidence type="ECO:0000256" key="3">
    <source>
        <dbReference type="ARBA" id="ARBA00012350"/>
    </source>
</evidence>
<keyword evidence="5 8" id="KW-0378">Hydrolase</keyword>
<keyword evidence="12" id="KW-1185">Reference proteome</keyword>
<evidence type="ECO:0000256" key="4">
    <source>
        <dbReference type="ARBA" id="ARBA00022729"/>
    </source>
</evidence>
<evidence type="ECO:0000256" key="6">
    <source>
        <dbReference type="ARBA" id="ARBA00023180"/>
    </source>
</evidence>
<comment type="similarity">
    <text evidence="2 8">Belongs to the glycosyl hydrolase 76 family.</text>
</comment>
<gene>
    <name evidence="11" type="ORF">PhCBS80983_g03826</name>
</gene>
<dbReference type="EC" id="3.2.1.101" evidence="3 8"/>
<evidence type="ECO:0000256" key="9">
    <source>
        <dbReference type="SAM" id="MobiDB-lite"/>
    </source>
</evidence>
<feature type="compositionally biased region" description="Low complexity" evidence="9">
    <location>
        <begin position="408"/>
        <end position="430"/>
    </location>
</feature>
<dbReference type="PANTHER" id="PTHR12145:SF36">
    <property type="entry name" value="MANNAN ENDO-1,6-ALPHA-MANNOSIDASE DCW1"/>
    <property type="match status" value="1"/>
</dbReference>
<organism evidence="11 12">
    <name type="scientific">Powellomyces hirtus</name>
    <dbReference type="NCBI Taxonomy" id="109895"/>
    <lineage>
        <taxon>Eukaryota</taxon>
        <taxon>Fungi</taxon>
        <taxon>Fungi incertae sedis</taxon>
        <taxon>Chytridiomycota</taxon>
        <taxon>Chytridiomycota incertae sedis</taxon>
        <taxon>Chytridiomycetes</taxon>
        <taxon>Spizellomycetales</taxon>
        <taxon>Powellomycetaceae</taxon>
        <taxon>Powellomyces</taxon>
    </lineage>
</organism>
<accession>A0A507E143</accession>
<dbReference type="STRING" id="109895.A0A507E143"/>
<feature type="signal peptide" evidence="10">
    <location>
        <begin position="1"/>
        <end position="21"/>
    </location>
</feature>
<dbReference type="PANTHER" id="PTHR12145">
    <property type="entry name" value="MANNAN ENDO-1,6-ALPHA-MANNOSIDASE DCW1"/>
    <property type="match status" value="1"/>
</dbReference>
<evidence type="ECO:0000256" key="8">
    <source>
        <dbReference type="PIRNR" id="PIRNR016302"/>
    </source>
</evidence>
<evidence type="ECO:0000256" key="5">
    <source>
        <dbReference type="ARBA" id="ARBA00022801"/>
    </source>
</evidence>
<evidence type="ECO:0000256" key="7">
    <source>
        <dbReference type="ARBA" id="ARBA00023295"/>
    </source>
</evidence>
<feature type="chain" id="PRO_5021285032" description="Mannan endo-1,6-alpha-mannosidase" evidence="10">
    <location>
        <begin position="22"/>
        <end position="457"/>
    </location>
</feature>
<feature type="region of interest" description="Disordered" evidence="9">
    <location>
        <begin position="402"/>
        <end position="431"/>
    </location>
</feature>
<dbReference type="Gene3D" id="1.50.10.20">
    <property type="match status" value="1"/>
</dbReference>
<protein>
    <recommendedName>
        <fullName evidence="3 8">Mannan endo-1,6-alpha-mannosidase</fullName>
        <ecNumber evidence="3 8">3.2.1.101</ecNumber>
    </recommendedName>
</protein>
<reference evidence="11 12" key="1">
    <citation type="journal article" date="2019" name="Sci. Rep.">
        <title>Comparative genomics of chytrid fungi reveal insights into the obligate biotrophic and pathogenic lifestyle of Synchytrium endobioticum.</title>
        <authorList>
            <person name="van de Vossenberg B.T.L.H."/>
            <person name="Warris S."/>
            <person name="Nguyen H.D.T."/>
            <person name="van Gent-Pelzer M.P.E."/>
            <person name="Joly D.L."/>
            <person name="van de Geest H.C."/>
            <person name="Bonants P.J.M."/>
            <person name="Smith D.S."/>
            <person name="Levesque C.A."/>
            <person name="van der Lee T.A.J."/>
        </authorList>
    </citation>
    <scope>NUCLEOTIDE SEQUENCE [LARGE SCALE GENOMIC DNA]</scope>
    <source>
        <strain evidence="11 12">CBS 809.83</strain>
    </source>
</reference>
<name>A0A507E143_9FUNG</name>
<evidence type="ECO:0000256" key="1">
    <source>
        <dbReference type="ARBA" id="ARBA00001452"/>
    </source>
</evidence>
<dbReference type="Pfam" id="PF03663">
    <property type="entry name" value="Glyco_hydro_76"/>
    <property type="match status" value="1"/>
</dbReference>
<dbReference type="SUPFAM" id="SSF48208">
    <property type="entry name" value="Six-hairpin glycosidases"/>
    <property type="match status" value="1"/>
</dbReference>
<evidence type="ECO:0000256" key="2">
    <source>
        <dbReference type="ARBA" id="ARBA00009699"/>
    </source>
</evidence>
<comment type="caution">
    <text evidence="11">The sequence shown here is derived from an EMBL/GenBank/DDBJ whole genome shotgun (WGS) entry which is preliminary data.</text>
</comment>
<evidence type="ECO:0000313" key="11">
    <source>
        <dbReference type="EMBL" id="TPX57452.1"/>
    </source>
</evidence>